<dbReference type="Gene3D" id="3.40.190.290">
    <property type="match status" value="1"/>
</dbReference>
<dbReference type="SUPFAM" id="SSF53850">
    <property type="entry name" value="Periplasmic binding protein-like II"/>
    <property type="match status" value="1"/>
</dbReference>
<keyword evidence="2" id="KW-0805">Transcription regulation</keyword>
<organism evidence="6">
    <name type="scientific">hydrothermal vent metagenome</name>
    <dbReference type="NCBI Taxonomy" id="652676"/>
    <lineage>
        <taxon>unclassified sequences</taxon>
        <taxon>metagenomes</taxon>
        <taxon>ecological metagenomes</taxon>
    </lineage>
</organism>
<evidence type="ECO:0000256" key="4">
    <source>
        <dbReference type="ARBA" id="ARBA00023163"/>
    </source>
</evidence>
<feature type="domain" description="HTH lysR-type" evidence="5">
    <location>
        <begin position="1"/>
        <end position="58"/>
    </location>
</feature>
<gene>
    <name evidence="6" type="ORF">MNBD_ALPHA02-315</name>
</gene>
<dbReference type="GO" id="GO:0006351">
    <property type="term" value="P:DNA-templated transcription"/>
    <property type="evidence" value="ECO:0007669"/>
    <property type="project" value="TreeGrafter"/>
</dbReference>
<dbReference type="InterPro" id="IPR000847">
    <property type="entry name" value="LysR_HTH_N"/>
</dbReference>
<dbReference type="InterPro" id="IPR005119">
    <property type="entry name" value="LysR_subst-bd"/>
</dbReference>
<dbReference type="SUPFAM" id="SSF46785">
    <property type="entry name" value="Winged helix' DNA-binding domain"/>
    <property type="match status" value="1"/>
</dbReference>
<dbReference type="PROSITE" id="PS50931">
    <property type="entry name" value="HTH_LYSR"/>
    <property type="match status" value="1"/>
</dbReference>
<dbReference type="GO" id="GO:0003700">
    <property type="term" value="F:DNA-binding transcription factor activity"/>
    <property type="evidence" value="ECO:0007669"/>
    <property type="project" value="InterPro"/>
</dbReference>
<evidence type="ECO:0000256" key="1">
    <source>
        <dbReference type="ARBA" id="ARBA00009437"/>
    </source>
</evidence>
<dbReference type="GO" id="GO:0043565">
    <property type="term" value="F:sequence-specific DNA binding"/>
    <property type="evidence" value="ECO:0007669"/>
    <property type="project" value="TreeGrafter"/>
</dbReference>
<proteinExistence type="inferred from homology"/>
<dbReference type="InterPro" id="IPR036390">
    <property type="entry name" value="WH_DNA-bd_sf"/>
</dbReference>
<reference evidence="6" key="1">
    <citation type="submission" date="2018-06" db="EMBL/GenBank/DDBJ databases">
        <authorList>
            <person name="Zhirakovskaya E."/>
        </authorList>
    </citation>
    <scope>NUCLEOTIDE SEQUENCE</scope>
</reference>
<evidence type="ECO:0000313" key="6">
    <source>
        <dbReference type="EMBL" id="VAV86950.1"/>
    </source>
</evidence>
<dbReference type="AlphaFoldDB" id="A0A3B0R0C3"/>
<dbReference type="PANTHER" id="PTHR30537:SF3">
    <property type="entry name" value="TRANSCRIPTIONAL REGULATORY PROTEIN"/>
    <property type="match status" value="1"/>
</dbReference>
<dbReference type="Pfam" id="PF03466">
    <property type="entry name" value="LysR_substrate"/>
    <property type="match status" value="1"/>
</dbReference>
<dbReference type="PANTHER" id="PTHR30537">
    <property type="entry name" value="HTH-TYPE TRANSCRIPTIONAL REGULATOR"/>
    <property type="match status" value="1"/>
</dbReference>
<protein>
    <submittedName>
        <fullName evidence="6">Transcriptional regulator, LysR family</fullName>
    </submittedName>
</protein>
<evidence type="ECO:0000256" key="3">
    <source>
        <dbReference type="ARBA" id="ARBA00023125"/>
    </source>
</evidence>
<dbReference type="Gene3D" id="1.10.10.10">
    <property type="entry name" value="Winged helix-like DNA-binding domain superfamily/Winged helix DNA-binding domain"/>
    <property type="match status" value="1"/>
</dbReference>
<accession>A0A3B0R0C3</accession>
<dbReference type="EMBL" id="UOED01000017">
    <property type="protein sequence ID" value="VAV86950.1"/>
    <property type="molecule type" value="Genomic_DNA"/>
</dbReference>
<dbReference type="Pfam" id="PF00126">
    <property type="entry name" value="HTH_1"/>
    <property type="match status" value="1"/>
</dbReference>
<keyword evidence="4" id="KW-0804">Transcription</keyword>
<dbReference type="FunFam" id="1.10.10.10:FF:000001">
    <property type="entry name" value="LysR family transcriptional regulator"/>
    <property type="match status" value="1"/>
</dbReference>
<dbReference type="InterPro" id="IPR036388">
    <property type="entry name" value="WH-like_DNA-bd_sf"/>
</dbReference>
<keyword evidence="3" id="KW-0238">DNA-binding</keyword>
<dbReference type="InterPro" id="IPR058163">
    <property type="entry name" value="LysR-type_TF_proteobact-type"/>
</dbReference>
<evidence type="ECO:0000259" key="5">
    <source>
        <dbReference type="PROSITE" id="PS50931"/>
    </source>
</evidence>
<name>A0A3B0R0C3_9ZZZZ</name>
<comment type="similarity">
    <text evidence="1">Belongs to the LysR transcriptional regulatory family.</text>
</comment>
<sequence>MNWDDLKIFLAVAEATSMRAAAKQLKVSHSKVSRRIESLEADMGVKLFDRTPDGYRLTKSGEELLPIALQTDDRLHAFGRSVRGRDNVLEGQVCVTIPDVVAINLFIPYFLDFMTENPGIQIKVSDSTEMFDLSRREADVAIRMTNKPPEHLIGRFLGNTYQAVYGTRAYIREYRPDLPASSARWVGWGMPEKRPEWLDKSPFPHLEVMGHFNNILIQVEVTRRGGGIGRFPCFIGDHCPELVRLSDPLPSLDVWLLSHRDLRAAARMRAFRQFIIRHSPDIKARLEGKTGETVACSDV</sequence>
<evidence type="ECO:0000256" key="2">
    <source>
        <dbReference type="ARBA" id="ARBA00023015"/>
    </source>
</evidence>